<dbReference type="SUPFAM" id="SSF54236">
    <property type="entry name" value="Ubiquitin-like"/>
    <property type="match status" value="1"/>
</dbReference>
<feature type="domain" description="Ubiquitin-like" evidence="3">
    <location>
        <begin position="4"/>
        <end position="73"/>
    </location>
</feature>
<evidence type="ECO:0000313" key="5">
    <source>
        <dbReference type="Proteomes" id="UP000094455"/>
    </source>
</evidence>
<name>A0A1E3NPZ7_9ASCO</name>
<dbReference type="InterPro" id="IPR000626">
    <property type="entry name" value="Ubiquitin-like_dom"/>
</dbReference>
<dbReference type="AlphaFoldDB" id="A0A1E3NPZ7"/>
<dbReference type="InterPro" id="IPR029071">
    <property type="entry name" value="Ubiquitin-like_domsf"/>
</dbReference>
<dbReference type="CDD" id="cd16106">
    <property type="entry name" value="Ubl_Dsk2p_like"/>
    <property type="match status" value="1"/>
</dbReference>
<dbReference type="Gene3D" id="1.10.8.10">
    <property type="entry name" value="DNA helicase RuvA subunit, C-terminal domain"/>
    <property type="match status" value="1"/>
</dbReference>
<proteinExistence type="predicted"/>
<dbReference type="GO" id="GO:0005829">
    <property type="term" value="C:cytosol"/>
    <property type="evidence" value="ECO:0007669"/>
    <property type="project" value="TreeGrafter"/>
</dbReference>
<organism evidence="4 5">
    <name type="scientific">Pichia membranifaciens NRRL Y-2026</name>
    <dbReference type="NCBI Taxonomy" id="763406"/>
    <lineage>
        <taxon>Eukaryota</taxon>
        <taxon>Fungi</taxon>
        <taxon>Dikarya</taxon>
        <taxon>Ascomycota</taxon>
        <taxon>Saccharomycotina</taxon>
        <taxon>Pichiomycetes</taxon>
        <taxon>Pichiales</taxon>
        <taxon>Pichiaceae</taxon>
        <taxon>Pichia</taxon>
    </lineage>
</organism>
<dbReference type="GO" id="GO:0030674">
    <property type="term" value="F:protein-macromolecule adaptor activity"/>
    <property type="evidence" value="ECO:0007669"/>
    <property type="project" value="EnsemblFungi"/>
</dbReference>
<dbReference type="Pfam" id="PF00240">
    <property type="entry name" value="ubiquitin"/>
    <property type="match status" value="1"/>
</dbReference>
<feature type="compositionally biased region" description="Low complexity" evidence="1">
    <location>
        <begin position="79"/>
        <end position="102"/>
    </location>
</feature>
<dbReference type="GeneID" id="30176611"/>
<dbReference type="SUPFAM" id="SSF46934">
    <property type="entry name" value="UBA-like"/>
    <property type="match status" value="1"/>
</dbReference>
<dbReference type="PROSITE" id="PS50053">
    <property type="entry name" value="UBIQUITIN_2"/>
    <property type="match status" value="1"/>
</dbReference>
<dbReference type="InterPro" id="IPR006636">
    <property type="entry name" value="STI1_HS-bd"/>
</dbReference>
<dbReference type="GO" id="GO:0030474">
    <property type="term" value="P:spindle pole body duplication"/>
    <property type="evidence" value="ECO:0007669"/>
    <property type="project" value="EnsemblFungi"/>
</dbReference>
<keyword evidence="5" id="KW-1185">Reference proteome</keyword>
<dbReference type="SMART" id="SM00165">
    <property type="entry name" value="UBA"/>
    <property type="match status" value="1"/>
</dbReference>
<feature type="region of interest" description="Disordered" evidence="1">
    <location>
        <begin position="75"/>
        <end position="115"/>
    </location>
</feature>
<dbReference type="RefSeq" id="XP_019019283.1">
    <property type="nucleotide sequence ID" value="XM_019159924.1"/>
</dbReference>
<dbReference type="OrthoDB" id="267397at2759"/>
<dbReference type="EMBL" id="KV454002">
    <property type="protein sequence ID" value="ODQ48170.1"/>
    <property type="molecule type" value="Genomic_DNA"/>
</dbReference>
<dbReference type="SMART" id="SM00727">
    <property type="entry name" value="STI1"/>
    <property type="match status" value="2"/>
</dbReference>
<feature type="compositionally biased region" description="Polar residues" evidence="1">
    <location>
        <begin position="241"/>
        <end position="264"/>
    </location>
</feature>
<accession>A0A1E3NPZ7</accession>
<dbReference type="CDD" id="cd14324">
    <property type="entry name" value="UBA_Dsk2p_like"/>
    <property type="match status" value="1"/>
</dbReference>
<dbReference type="Pfam" id="PF00627">
    <property type="entry name" value="UBA"/>
    <property type="match status" value="1"/>
</dbReference>
<dbReference type="SMART" id="SM00213">
    <property type="entry name" value="UBQ"/>
    <property type="match status" value="1"/>
</dbReference>
<dbReference type="InterPro" id="IPR015940">
    <property type="entry name" value="UBA"/>
</dbReference>
<dbReference type="GO" id="GO:0006511">
    <property type="term" value="P:ubiquitin-dependent protein catabolic process"/>
    <property type="evidence" value="ECO:0007669"/>
    <property type="project" value="TreeGrafter"/>
</dbReference>
<evidence type="ECO:0008006" key="6">
    <source>
        <dbReference type="Google" id="ProtNLM"/>
    </source>
</evidence>
<dbReference type="Proteomes" id="UP000094455">
    <property type="component" value="Unassembled WGS sequence"/>
</dbReference>
<evidence type="ECO:0000259" key="3">
    <source>
        <dbReference type="PROSITE" id="PS50053"/>
    </source>
</evidence>
<dbReference type="Pfam" id="PF23195">
    <property type="entry name" value="UBQLN1"/>
    <property type="match status" value="1"/>
</dbReference>
<dbReference type="FunFam" id="1.10.8.10:FF:000024">
    <property type="entry name" value="Ubiquitin domain-containing protein DSK2"/>
    <property type="match status" value="1"/>
</dbReference>
<dbReference type="STRING" id="763406.A0A1E3NPZ7"/>
<dbReference type="GO" id="GO:0072665">
    <property type="term" value="P:protein localization to vacuole"/>
    <property type="evidence" value="ECO:0007669"/>
    <property type="project" value="EnsemblFungi"/>
</dbReference>
<evidence type="ECO:0000259" key="2">
    <source>
        <dbReference type="PROSITE" id="PS50030"/>
    </source>
</evidence>
<protein>
    <recommendedName>
        <fullName evidence="6">Ubiquitin-like domain-containing protein</fullName>
    </recommendedName>
</protein>
<feature type="domain" description="UBA" evidence="2">
    <location>
        <begin position="331"/>
        <end position="372"/>
    </location>
</feature>
<dbReference type="InterPro" id="IPR009060">
    <property type="entry name" value="UBA-like_sf"/>
</dbReference>
<feature type="compositionally biased region" description="Low complexity" evidence="1">
    <location>
        <begin position="265"/>
        <end position="274"/>
    </location>
</feature>
<gene>
    <name evidence="4" type="ORF">PICMEDRAFT_124168</name>
</gene>
<reference evidence="4 5" key="1">
    <citation type="journal article" date="2016" name="Proc. Natl. Acad. Sci. U.S.A.">
        <title>Comparative genomics of biotechnologically important yeasts.</title>
        <authorList>
            <person name="Riley R."/>
            <person name="Haridas S."/>
            <person name="Wolfe K.H."/>
            <person name="Lopes M.R."/>
            <person name="Hittinger C.T."/>
            <person name="Goeker M."/>
            <person name="Salamov A.A."/>
            <person name="Wisecaver J.H."/>
            <person name="Long T.M."/>
            <person name="Calvey C.H."/>
            <person name="Aerts A.L."/>
            <person name="Barry K.W."/>
            <person name="Choi C."/>
            <person name="Clum A."/>
            <person name="Coughlan A.Y."/>
            <person name="Deshpande S."/>
            <person name="Douglass A.P."/>
            <person name="Hanson S.J."/>
            <person name="Klenk H.-P."/>
            <person name="LaButti K.M."/>
            <person name="Lapidus A."/>
            <person name="Lindquist E.A."/>
            <person name="Lipzen A.M."/>
            <person name="Meier-Kolthoff J.P."/>
            <person name="Ohm R.A."/>
            <person name="Otillar R.P."/>
            <person name="Pangilinan J.L."/>
            <person name="Peng Y."/>
            <person name="Rokas A."/>
            <person name="Rosa C.A."/>
            <person name="Scheuner C."/>
            <person name="Sibirny A.A."/>
            <person name="Slot J.C."/>
            <person name="Stielow J.B."/>
            <person name="Sun H."/>
            <person name="Kurtzman C.P."/>
            <person name="Blackwell M."/>
            <person name="Grigoriev I.V."/>
            <person name="Jeffries T.W."/>
        </authorList>
    </citation>
    <scope>NUCLEOTIDE SEQUENCE [LARGE SCALE GENOMIC DNA]</scope>
    <source>
        <strain evidence="4 5">NRRL Y-2026</strain>
    </source>
</reference>
<dbReference type="PROSITE" id="PS50030">
    <property type="entry name" value="UBA"/>
    <property type="match status" value="1"/>
</dbReference>
<evidence type="ECO:0000256" key="1">
    <source>
        <dbReference type="SAM" id="MobiDB-lite"/>
    </source>
</evidence>
<dbReference type="PANTHER" id="PTHR10677">
    <property type="entry name" value="UBIQUILIN"/>
    <property type="match status" value="1"/>
</dbReference>
<dbReference type="GO" id="GO:0036435">
    <property type="term" value="F:K48-linked polyubiquitin modification-dependent protein binding"/>
    <property type="evidence" value="ECO:0007669"/>
    <property type="project" value="EnsemblFungi"/>
</dbReference>
<dbReference type="InterPro" id="IPR015496">
    <property type="entry name" value="Ubiquilin"/>
</dbReference>
<dbReference type="FunFam" id="3.10.20.90:FF:000205">
    <property type="entry name" value="2'-5'-oligoadenylate synthase-like protein 2"/>
    <property type="match status" value="1"/>
</dbReference>
<dbReference type="Gene3D" id="3.10.20.90">
    <property type="entry name" value="Phosphatidylinositol 3-kinase Catalytic Subunit, Chain A, domain 1"/>
    <property type="match status" value="1"/>
</dbReference>
<evidence type="ECO:0000313" key="4">
    <source>
        <dbReference type="EMBL" id="ODQ48170.1"/>
    </source>
</evidence>
<feature type="region of interest" description="Disordered" evidence="1">
    <location>
        <begin position="231"/>
        <end position="274"/>
    </location>
</feature>
<dbReference type="GO" id="GO:0036503">
    <property type="term" value="P:ERAD pathway"/>
    <property type="evidence" value="ECO:0007669"/>
    <property type="project" value="EnsemblFungi"/>
</dbReference>
<sequence>MSEFTITIKMTGDAKHQMTVTPAMTVLQLKEKIASDLDVSVDRQRLIFSGKVLKDNDTLETYKIKEGHSIHLVKGAAKSDNAPSSAAVSAAGGASSNTGNASSPPPSVPSNIEAGQGSFNPLAGLTDARYAGYNIPMPTMDQLGFGADGMQLPPENQLEQMMDNPMFQESMRSMLSNPQMLDYMIQQSPQLRAMGPAARDLLQSDYVRNMLTNPQAMRGMMEFQRAMSGSGAGADAATSSFPTPGNPNAASGNTADNASSTNATGAESSSANPGAAANPFASLFGAGAGAGAGAGLGANPFLNPALNPNLLNMFGNPGAAAAAAETRPPEEVYETQLRQLNDMGFFDFDRNVRALRRSGGSVEGAIEMLFNGSV</sequence>
<dbReference type="PANTHER" id="PTHR10677:SF3">
    <property type="entry name" value="FI07626P-RELATED"/>
    <property type="match status" value="1"/>
</dbReference>